<keyword evidence="1" id="KW-1133">Transmembrane helix</keyword>
<feature type="transmembrane region" description="Helical" evidence="1">
    <location>
        <begin position="145"/>
        <end position="166"/>
    </location>
</feature>
<feature type="domain" description="GGDEF" evidence="2">
    <location>
        <begin position="379"/>
        <end position="503"/>
    </location>
</feature>
<feature type="transmembrane region" description="Helical" evidence="1">
    <location>
        <begin position="205"/>
        <end position="221"/>
    </location>
</feature>
<dbReference type="CDD" id="cd01949">
    <property type="entry name" value="GGDEF"/>
    <property type="match status" value="1"/>
</dbReference>
<evidence type="ECO:0000313" key="3">
    <source>
        <dbReference type="EMBL" id="MFC5406019.1"/>
    </source>
</evidence>
<keyword evidence="1" id="KW-0812">Transmembrane</keyword>
<reference evidence="4" key="1">
    <citation type="journal article" date="2019" name="Int. J. Syst. Evol. Microbiol.">
        <title>The Global Catalogue of Microorganisms (GCM) 10K type strain sequencing project: providing services to taxonomists for standard genome sequencing and annotation.</title>
        <authorList>
            <consortium name="The Broad Institute Genomics Platform"/>
            <consortium name="The Broad Institute Genome Sequencing Center for Infectious Disease"/>
            <person name="Wu L."/>
            <person name="Ma J."/>
        </authorList>
    </citation>
    <scope>NUCLEOTIDE SEQUENCE [LARGE SCALE GENOMIC DNA]</scope>
    <source>
        <strain evidence="4">CGMCC 1.18575</strain>
    </source>
</reference>
<dbReference type="SMART" id="SM00267">
    <property type="entry name" value="GGDEF"/>
    <property type="match status" value="1"/>
</dbReference>
<dbReference type="Pfam" id="PF13188">
    <property type="entry name" value="PAS_8"/>
    <property type="match status" value="1"/>
</dbReference>
<keyword evidence="3" id="KW-0548">Nucleotidyltransferase</keyword>
<dbReference type="SUPFAM" id="SSF55073">
    <property type="entry name" value="Nucleotide cyclase"/>
    <property type="match status" value="1"/>
</dbReference>
<keyword evidence="4" id="KW-1185">Reference proteome</keyword>
<feature type="transmembrane region" description="Helical" evidence="1">
    <location>
        <begin position="6"/>
        <end position="25"/>
    </location>
</feature>
<dbReference type="InterPro" id="IPR029787">
    <property type="entry name" value="Nucleotide_cyclase"/>
</dbReference>
<dbReference type="Proteomes" id="UP001596113">
    <property type="component" value="Unassembled WGS sequence"/>
</dbReference>
<proteinExistence type="predicted"/>
<dbReference type="PANTHER" id="PTHR46663:SF2">
    <property type="entry name" value="GGDEF DOMAIN-CONTAINING PROTEIN"/>
    <property type="match status" value="1"/>
</dbReference>
<dbReference type="Gene3D" id="3.30.450.20">
    <property type="entry name" value="PAS domain"/>
    <property type="match status" value="1"/>
</dbReference>
<feature type="transmembrane region" description="Helical" evidence="1">
    <location>
        <begin position="101"/>
        <end position="125"/>
    </location>
</feature>
<dbReference type="Gene3D" id="3.30.70.270">
    <property type="match status" value="1"/>
</dbReference>
<accession>A0ABW0HY19</accession>
<gene>
    <name evidence="3" type="ORF">ACFPOF_25035</name>
</gene>
<dbReference type="InterPro" id="IPR000160">
    <property type="entry name" value="GGDEF_dom"/>
</dbReference>
<evidence type="ECO:0000313" key="4">
    <source>
        <dbReference type="Proteomes" id="UP001596113"/>
    </source>
</evidence>
<dbReference type="EC" id="2.7.7.65" evidence="3"/>
<dbReference type="PANTHER" id="PTHR46663">
    <property type="entry name" value="DIGUANYLATE CYCLASE DGCT-RELATED"/>
    <property type="match status" value="1"/>
</dbReference>
<organism evidence="3 4">
    <name type="scientific">Cohnella soli</name>
    <dbReference type="NCBI Taxonomy" id="425005"/>
    <lineage>
        <taxon>Bacteria</taxon>
        <taxon>Bacillati</taxon>
        <taxon>Bacillota</taxon>
        <taxon>Bacilli</taxon>
        <taxon>Bacillales</taxon>
        <taxon>Paenibacillaceae</taxon>
        <taxon>Cohnella</taxon>
    </lineage>
</organism>
<dbReference type="InterPro" id="IPR043128">
    <property type="entry name" value="Rev_trsase/Diguanyl_cyclase"/>
</dbReference>
<feature type="transmembrane region" description="Helical" evidence="1">
    <location>
        <begin position="37"/>
        <end position="56"/>
    </location>
</feature>
<feature type="transmembrane region" description="Helical" evidence="1">
    <location>
        <begin position="62"/>
        <end position="89"/>
    </location>
</feature>
<dbReference type="SUPFAM" id="SSF55785">
    <property type="entry name" value="PYP-like sensor domain (PAS domain)"/>
    <property type="match status" value="1"/>
</dbReference>
<keyword evidence="1" id="KW-0472">Membrane</keyword>
<evidence type="ECO:0000256" key="1">
    <source>
        <dbReference type="SAM" id="Phobius"/>
    </source>
</evidence>
<dbReference type="RefSeq" id="WP_378137828.1">
    <property type="nucleotide sequence ID" value="NZ_JBHSMI010000052.1"/>
</dbReference>
<dbReference type="EMBL" id="JBHSMI010000052">
    <property type="protein sequence ID" value="MFC5406019.1"/>
    <property type="molecule type" value="Genomic_DNA"/>
</dbReference>
<sequence length="503" mass="57686">MDIQNAFILMFTHGLPILFLAYMATDVLLRNKKSVEHILISVISLCYLLLFAEEYLRNQVSIAYSPILSAAWLSSVGIVITSVCFHFLIRFTRTDVRMPRWLYPYGLYLPVVFVIVNLATGAELISAQQFVEAGMWKVPVYNAGYMIALASSVGVEILFLLPLMIARTKTGTLEQKSIYKQLTIAVCVSISWNIVFGFINYGGYLPPYPYLYAGIIWCYVLRRTMKRYDFLTQYDKRFQQLFDMHPDAFLLVDRSNTVKHANPGAKRLFDSLGLDFVRFFELLEPETKQSIHSQTQVKQHETEIEFNGTRLVLLVNADYIWVENENHTLLILQDITVQKQQQKEIQFLAYHDPLTRLPNRRFFQEKLDKVLQEAERRGESVALLLVDLNKFKLLNDTHGHLAGDEALQQAAQIIQDCVGNHGAAARVGGDEFILYIERSPSLHEVERIVDEMKKRFSRYISKFGSIPVGMSIGTSYFPEDGNDGQALMHKADSAMYVMKRSRV</sequence>
<dbReference type="InterPro" id="IPR000014">
    <property type="entry name" value="PAS"/>
</dbReference>
<feature type="transmembrane region" description="Helical" evidence="1">
    <location>
        <begin position="178"/>
        <end position="199"/>
    </location>
</feature>
<dbReference type="NCBIfam" id="TIGR00254">
    <property type="entry name" value="GGDEF"/>
    <property type="match status" value="1"/>
</dbReference>
<dbReference type="GO" id="GO:0052621">
    <property type="term" value="F:diguanylate cyclase activity"/>
    <property type="evidence" value="ECO:0007669"/>
    <property type="project" value="UniProtKB-EC"/>
</dbReference>
<keyword evidence="3" id="KW-0808">Transferase</keyword>
<comment type="caution">
    <text evidence="3">The sequence shown here is derived from an EMBL/GenBank/DDBJ whole genome shotgun (WGS) entry which is preliminary data.</text>
</comment>
<evidence type="ECO:0000259" key="2">
    <source>
        <dbReference type="PROSITE" id="PS50887"/>
    </source>
</evidence>
<name>A0ABW0HY19_9BACL</name>
<dbReference type="PROSITE" id="PS50887">
    <property type="entry name" value="GGDEF"/>
    <property type="match status" value="1"/>
</dbReference>
<protein>
    <submittedName>
        <fullName evidence="3">Diguanylate cyclase domain-containing protein</fullName>
        <ecNumber evidence="3">2.7.7.65</ecNumber>
    </submittedName>
</protein>
<dbReference type="InterPro" id="IPR035965">
    <property type="entry name" value="PAS-like_dom_sf"/>
</dbReference>
<dbReference type="InterPro" id="IPR052163">
    <property type="entry name" value="DGC-Regulatory_Protein"/>
</dbReference>
<dbReference type="Pfam" id="PF00990">
    <property type="entry name" value="GGDEF"/>
    <property type="match status" value="1"/>
</dbReference>